<dbReference type="AlphaFoldDB" id="A0A540L518"/>
<protein>
    <recommendedName>
        <fullName evidence="3">KEN domain-containing protein</fullName>
    </recommendedName>
</protein>
<evidence type="ECO:0000313" key="1">
    <source>
        <dbReference type="EMBL" id="TQD81545.1"/>
    </source>
</evidence>
<name>A0A540L518_MALBA</name>
<evidence type="ECO:0000313" key="2">
    <source>
        <dbReference type="Proteomes" id="UP000315295"/>
    </source>
</evidence>
<comment type="caution">
    <text evidence="1">The sequence shown here is derived from an EMBL/GenBank/DDBJ whole genome shotgun (WGS) entry which is preliminary data.</text>
</comment>
<gene>
    <name evidence="1" type="ORF">C1H46_032907</name>
</gene>
<sequence length="271" mass="31322">MIPSYRDVVQATPSDNKTLKEIMQIHPWKGGQPADTHRAILRGLIKRVAQLEEAGISCGVLDATQITYQGSKVTIRNEPTRNEPSQERFREQIKIWVSKSFQVPAALHGNIESQRRDFLVEIGKEGDNFKQLESHPFLLSYEEKANFLMENITKLNNEHDGWRMKYKVTNVVKFPDLISRYEKGFSEVFLFHKRKYGRDYEENALGALWYSRNAVAHVPDDFGPNEKPPSIEEVGKRLSEFFPEMMLGFYKFVVKEGIDLRSEPGIINLED</sequence>
<dbReference type="EMBL" id="VIEB01000762">
    <property type="protein sequence ID" value="TQD81545.1"/>
    <property type="molecule type" value="Genomic_DNA"/>
</dbReference>
<keyword evidence="2" id="KW-1185">Reference proteome</keyword>
<organism evidence="1 2">
    <name type="scientific">Malus baccata</name>
    <name type="common">Siberian crab apple</name>
    <name type="synonym">Pyrus baccata</name>
    <dbReference type="NCBI Taxonomy" id="106549"/>
    <lineage>
        <taxon>Eukaryota</taxon>
        <taxon>Viridiplantae</taxon>
        <taxon>Streptophyta</taxon>
        <taxon>Embryophyta</taxon>
        <taxon>Tracheophyta</taxon>
        <taxon>Spermatophyta</taxon>
        <taxon>Magnoliopsida</taxon>
        <taxon>eudicotyledons</taxon>
        <taxon>Gunneridae</taxon>
        <taxon>Pentapetalae</taxon>
        <taxon>rosids</taxon>
        <taxon>fabids</taxon>
        <taxon>Rosales</taxon>
        <taxon>Rosaceae</taxon>
        <taxon>Amygdaloideae</taxon>
        <taxon>Maleae</taxon>
        <taxon>Malus</taxon>
    </lineage>
</organism>
<accession>A0A540L518</accession>
<proteinExistence type="predicted"/>
<dbReference type="Proteomes" id="UP000315295">
    <property type="component" value="Unassembled WGS sequence"/>
</dbReference>
<reference evidence="1 2" key="1">
    <citation type="journal article" date="2019" name="G3 (Bethesda)">
        <title>Sequencing of a Wild Apple (Malus baccata) Genome Unravels the Differences Between Cultivated and Wild Apple Species Regarding Disease Resistance and Cold Tolerance.</title>
        <authorList>
            <person name="Chen X."/>
        </authorList>
    </citation>
    <scope>NUCLEOTIDE SEQUENCE [LARGE SCALE GENOMIC DNA]</scope>
    <source>
        <strain evidence="2">cv. Shandingzi</strain>
        <tissue evidence="1">Leaves</tissue>
    </source>
</reference>
<evidence type="ECO:0008006" key="3">
    <source>
        <dbReference type="Google" id="ProtNLM"/>
    </source>
</evidence>